<name>B1X4N0_PAUCH</name>
<dbReference type="RefSeq" id="YP_002049109.1">
    <property type="nucleotide sequence ID" value="NC_011087.1"/>
</dbReference>
<reference evidence="1" key="2">
    <citation type="journal article" date="2008" name="Curr. Biol.">
        <title>Chromatophore genome sequence of Paulinella sheds light on acquisition of photosynthesis by eukaryotes.</title>
        <authorList>
            <person name="Nowack E.C.M."/>
            <person name="Melkonian M."/>
            <person name="Gloeckner G."/>
        </authorList>
    </citation>
    <scope>NUCLEOTIDE SEQUENCE [LARGE SCALE GENOMIC DNA]</scope>
</reference>
<gene>
    <name evidence="1" type="ordered locus">PCC_0460</name>
</gene>
<proteinExistence type="predicted"/>
<evidence type="ECO:0000313" key="1">
    <source>
        <dbReference type="EMBL" id="ACB42899.1"/>
    </source>
</evidence>
<dbReference type="EMBL" id="CP000815">
    <property type="protein sequence ID" value="ACB42899.1"/>
    <property type="molecule type" value="Genomic_DNA"/>
</dbReference>
<dbReference type="GeneID" id="6481302"/>
<accession>B1X4N0</accession>
<protein>
    <submittedName>
        <fullName evidence="1">Uncharacterized protein</fullName>
    </submittedName>
</protein>
<organism evidence="1">
    <name type="scientific">Paulinella chromatophora</name>
    <dbReference type="NCBI Taxonomy" id="39717"/>
    <lineage>
        <taxon>Eukaryota</taxon>
        <taxon>Sar</taxon>
        <taxon>Rhizaria</taxon>
        <taxon>Cercozoa</taxon>
        <taxon>Imbricatea</taxon>
        <taxon>Silicofilosea</taxon>
        <taxon>Euglyphida</taxon>
        <taxon>Paulinellidae</taxon>
        <taxon>Paulinella</taxon>
    </lineage>
</organism>
<geneLocation type="organellar chromatophore" evidence="1"/>
<keyword evidence="1" id="KW-0934">Plastid</keyword>
<sequence length="171" mass="20571">MNGSWFEELESQLNQHFESFLSANPEQKRLLEEEELEDRQRCVIERQLMLQRQREQLQKKLLKLVPEINSWQNRLIRARQVQDWKSVEIAAKEQKKLMNKGKNEWEALKEIRIELSRLNAALNVLQQIIGITHNNSKIFTRVSTNLNDLENTWDKFESEQELECLRRKNSR</sequence>
<reference evidence="1" key="1">
    <citation type="submission" date="2007-08" db="EMBL/GenBank/DDBJ databases">
        <authorList>
            <person name="Gloeckner G."/>
            <person name="Nowack E."/>
            <person name="Melkonian M."/>
        </authorList>
    </citation>
    <scope>NUCLEOTIDE SEQUENCE</scope>
</reference>
<dbReference type="AlphaFoldDB" id="B1X4N0"/>